<gene>
    <name evidence="3" type="ORF">ACFONL_11830</name>
</gene>
<evidence type="ECO:0000313" key="4">
    <source>
        <dbReference type="Proteomes" id="UP001595704"/>
    </source>
</evidence>
<evidence type="ECO:0000256" key="1">
    <source>
        <dbReference type="ARBA" id="ARBA00022723"/>
    </source>
</evidence>
<accession>A0ABV7UIC4</accession>
<reference evidence="4" key="1">
    <citation type="journal article" date="2019" name="Int. J. Syst. Evol. Microbiol.">
        <title>The Global Catalogue of Microorganisms (GCM) 10K type strain sequencing project: providing services to taxonomists for standard genome sequencing and annotation.</title>
        <authorList>
            <consortium name="The Broad Institute Genomics Platform"/>
            <consortium name="The Broad Institute Genome Sequencing Center for Infectious Disease"/>
            <person name="Wu L."/>
            <person name="Ma J."/>
        </authorList>
    </citation>
    <scope>NUCLEOTIDE SEQUENCE [LARGE SCALE GENOMIC DNA]</scope>
    <source>
        <strain evidence="4">KCTC 42282</strain>
    </source>
</reference>
<protein>
    <submittedName>
        <fullName evidence="3">Heavy-metal-associated domain-containing protein</fullName>
    </submittedName>
</protein>
<evidence type="ECO:0000313" key="3">
    <source>
        <dbReference type="EMBL" id="MFC3638053.1"/>
    </source>
</evidence>
<dbReference type="InterPro" id="IPR017969">
    <property type="entry name" value="Heavy-metal-associated_CS"/>
</dbReference>
<dbReference type="InterPro" id="IPR036163">
    <property type="entry name" value="HMA_dom_sf"/>
</dbReference>
<dbReference type="RefSeq" id="WP_191319614.1">
    <property type="nucleotide sequence ID" value="NZ_BNCG01000009.1"/>
</dbReference>
<sequence length="70" mass="7052">MLVLHIPDMSCGHCAATVTKAVQSVAAGAQVDVDLPARIARVTGDAAVAPVLRALADAGYPAEAQASDRP</sequence>
<keyword evidence="4" id="KW-1185">Reference proteome</keyword>
<organism evidence="3 4">
    <name type="scientific">Camelimonas fluminis</name>
    <dbReference type="NCBI Taxonomy" id="1576911"/>
    <lineage>
        <taxon>Bacteria</taxon>
        <taxon>Pseudomonadati</taxon>
        <taxon>Pseudomonadota</taxon>
        <taxon>Alphaproteobacteria</taxon>
        <taxon>Hyphomicrobiales</taxon>
        <taxon>Chelatococcaceae</taxon>
        <taxon>Camelimonas</taxon>
    </lineage>
</organism>
<dbReference type="CDD" id="cd00371">
    <property type="entry name" value="HMA"/>
    <property type="match status" value="1"/>
</dbReference>
<dbReference type="PROSITE" id="PS01047">
    <property type="entry name" value="HMA_1"/>
    <property type="match status" value="1"/>
</dbReference>
<evidence type="ECO:0000259" key="2">
    <source>
        <dbReference type="PROSITE" id="PS50846"/>
    </source>
</evidence>
<dbReference type="Pfam" id="PF00403">
    <property type="entry name" value="HMA"/>
    <property type="match status" value="1"/>
</dbReference>
<dbReference type="Proteomes" id="UP001595704">
    <property type="component" value="Unassembled WGS sequence"/>
</dbReference>
<feature type="domain" description="HMA" evidence="2">
    <location>
        <begin position="1"/>
        <end position="63"/>
    </location>
</feature>
<dbReference type="Gene3D" id="3.30.70.100">
    <property type="match status" value="1"/>
</dbReference>
<dbReference type="PROSITE" id="PS50846">
    <property type="entry name" value="HMA_2"/>
    <property type="match status" value="1"/>
</dbReference>
<dbReference type="SUPFAM" id="SSF55008">
    <property type="entry name" value="HMA, heavy metal-associated domain"/>
    <property type="match status" value="1"/>
</dbReference>
<name>A0ABV7UIC4_9HYPH</name>
<dbReference type="EMBL" id="JBHRYC010000058">
    <property type="protein sequence ID" value="MFC3638053.1"/>
    <property type="molecule type" value="Genomic_DNA"/>
</dbReference>
<comment type="caution">
    <text evidence="3">The sequence shown here is derived from an EMBL/GenBank/DDBJ whole genome shotgun (WGS) entry which is preliminary data.</text>
</comment>
<keyword evidence="1" id="KW-0479">Metal-binding</keyword>
<proteinExistence type="predicted"/>
<dbReference type="InterPro" id="IPR006121">
    <property type="entry name" value="HMA_dom"/>
</dbReference>